<dbReference type="SMART" id="SM00245">
    <property type="entry name" value="TSPc"/>
    <property type="match status" value="1"/>
</dbReference>
<dbReference type="PANTHER" id="PTHR32060:SF30">
    <property type="entry name" value="CARBOXY-TERMINAL PROCESSING PROTEASE CTPA"/>
    <property type="match status" value="1"/>
</dbReference>
<dbReference type="GO" id="GO:0007165">
    <property type="term" value="P:signal transduction"/>
    <property type="evidence" value="ECO:0007669"/>
    <property type="project" value="TreeGrafter"/>
</dbReference>
<dbReference type="PANTHER" id="PTHR32060">
    <property type="entry name" value="TAIL-SPECIFIC PROTEASE"/>
    <property type="match status" value="1"/>
</dbReference>
<dbReference type="GO" id="GO:0008236">
    <property type="term" value="F:serine-type peptidase activity"/>
    <property type="evidence" value="ECO:0007669"/>
    <property type="project" value="InterPro"/>
</dbReference>
<dbReference type="GO" id="GO:0030288">
    <property type="term" value="C:outer membrane-bounded periplasmic space"/>
    <property type="evidence" value="ECO:0007669"/>
    <property type="project" value="TreeGrafter"/>
</dbReference>
<dbReference type="InterPro" id="IPR029045">
    <property type="entry name" value="ClpP/crotonase-like_dom_sf"/>
</dbReference>
<dbReference type="Pfam" id="PF03572">
    <property type="entry name" value="Peptidase_S41"/>
    <property type="match status" value="1"/>
</dbReference>
<protein>
    <submittedName>
        <fullName evidence="4">S41 family peptidase</fullName>
    </submittedName>
</protein>
<dbReference type="AlphaFoldDB" id="A0A842IUH5"/>
<reference evidence="4" key="1">
    <citation type="submission" date="2020-08" db="EMBL/GenBank/DDBJ databases">
        <title>Winogradskyella ouciana sp. nov., isolated from the hadal seawater of the Mariana Trench.</title>
        <authorList>
            <person name="He X."/>
        </authorList>
    </citation>
    <scope>NUCLEOTIDE SEQUENCE [LARGE SCALE GENOMIC DNA]</scope>
    <source>
        <strain evidence="4">KCTC 52348</strain>
    </source>
</reference>
<dbReference type="InterPro" id="IPR005151">
    <property type="entry name" value="Tail-specific_protease"/>
</dbReference>
<keyword evidence="5" id="KW-1185">Reference proteome</keyword>
<keyword evidence="1" id="KW-0175">Coiled coil</keyword>
<feature type="signal peptide" evidence="2">
    <location>
        <begin position="1"/>
        <end position="18"/>
    </location>
</feature>
<evidence type="ECO:0000313" key="4">
    <source>
        <dbReference type="EMBL" id="MBC2845383.1"/>
    </source>
</evidence>
<feature type="chain" id="PRO_5032565526" evidence="2">
    <location>
        <begin position="19"/>
        <end position="536"/>
    </location>
</feature>
<dbReference type="SUPFAM" id="SSF52096">
    <property type="entry name" value="ClpP/crotonase"/>
    <property type="match status" value="1"/>
</dbReference>
<dbReference type="RefSeq" id="WP_185789084.1">
    <property type="nucleotide sequence ID" value="NZ_JACLCP010000002.1"/>
</dbReference>
<organism evidence="4 5">
    <name type="scientific">Winogradskyella flava</name>
    <dbReference type="NCBI Taxonomy" id="1884876"/>
    <lineage>
        <taxon>Bacteria</taxon>
        <taxon>Pseudomonadati</taxon>
        <taxon>Bacteroidota</taxon>
        <taxon>Flavobacteriia</taxon>
        <taxon>Flavobacteriales</taxon>
        <taxon>Flavobacteriaceae</taxon>
        <taxon>Winogradskyella</taxon>
    </lineage>
</organism>
<dbReference type="GO" id="GO:0004175">
    <property type="term" value="F:endopeptidase activity"/>
    <property type="evidence" value="ECO:0007669"/>
    <property type="project" value="TreeGrafter"/>
</dbReference>
<dbReference type="GO" id="GO:0006508">
    <property type="term" value="P:proteolysis"/>
    <property type="evidence" value="ECO:0007669"/>
    <property type="project" value="InterPro"/>
</dbReference>
<evidence type="ECO:0000313" key="5">
    <source>
        <dbReference type="Proteomes" id="UP000533900"/>
    </source>
</evidence>
<evidence type="ECO:0000256" key="1">
    <source>
        <dbReference type="SAM" id="Coils"/>
    </source>
</evidence>
<accession>A0A842IUH5</accession>
<feature type="coiled-coil region" evidence="1">
    <location>
        <begin position="242"/>
        <end position="269"/>
    </location>
</feature>
<evidence type="ECO:0000259" key="3">
    <source>
        <dbReference type="SMART" id="SM00245"/>
    </source>
</evidence>
<name>A0A842IUH5_9FLAO</name>
<proteinExistence type="predicted"/>
<keyword evidence="2" id="KW-0732">Signal</keyword>
<feature type="domain" description="Tail specific protease" evidence="3">
    <location>
        <begin position="322"/>
        <end position="509"/>
    </location>
</feature>
<evidence type="ECO:0000256" key="2">
    <source>
        <dbReference type="SAM" id="SignalP"/>
    </source>
</evidence>
<sequence length="536" mass="61861">MQKILFFLYISLVFASCASVEKHNAQITKLHPVADLHKDIDKVYKQLKRHHPHLYQFTPKDILDFKFDSLKNAIDEPMDSRTFYKQLSQVTKYIGQGHMSVSPPSRQFDRKERKVLNKMKFDINNLDFEYLDNKLLIVNARGNDSLLVGSEVLMVESERPTDLIKQYKKRFASDGYNTTFYNRILGNRFMRYYVNDKGRFDSISLTLRNSDSTFVKFYKRALKDKFASKASDSLKKDSLQTIKRTKVKLTKAERKAKKLEAKAKREHNSKYGYVAQRKEYTRNLNFIGKDSSVALLKIRGFSNGNYEAFYDESFKAIDSLSAETLIIDLRNNFGGRLKEITYLYSYLTDKEFVMINPSEINSRSPFLKSLMSNSRPVVVKTLAGLISPFIYGYDLFKTKKKDGKLYYRFKASRTQEPKPTNFKGKIYVLINGNSFSASSVLSTKLHGDKRATFVGEETGGAYNGTVAGFYKIYELPNTKVRARIGLAHIDAPHKISPDGYGVKPDVEILPTFQDRMDKRDPELEWILNDIENKKVN</sequence>
<comment type="caution">
    <text evidence="4">The sequence shown here is derived from an EMBL/GenBank/DDBJ whole genome shotgun (WGS) entry which is preliminary data.</text>
</comment>
<dbReference type="PROSITE" id="PS51257">
    <property type="entry name" value="PROKAR_LIPOPROTEIN"/>
    <property type="match status" value="1"/>
</dbReference>
<dbReference type="Proteomes" id="UP000533900">
    <property type="component" value="Unassembled WGS sequence"/>
</dbReference>
<gene>
    <name evidence="4" type="ORF">H7F21_09790</name>
</gene>
<dbReference type="Gene3D" id="3.90.226.10">
    <property type="entry name" value="2-enoyl-CoA Hydratase, Chain A, domain 1"/>
    <property type="match status" value="1"/>
</dbReference>
<dbReference type="EMBL" id="JACLCP010000002">
    <property type="protein sequence ID" value="MBC2845383.1"/>
    <property type="molecule type" value="Genomic_DNA"/>
</dbReference>